<dbReference type="AlphaFoldDB" id="A0A5S9P842"/>
<protein>
    <submittedName>
        <fullName evidence="1">Uncharacterized protein</fullName>
    </submittedName>
</protein>
<proteinExistence type="predicted"/>
<accession>A0A5S9P842</accession>
<organism evidence="1 2">
    <name type="scientific">BD1-7 clade bacterium</name>
    <dbReference type="NCBI Taxonomy" id="2029982"/>
    <lineage>
        <taxon>Bacteria</taxon>
        <taxon>Pseudomonadati</taxon>
        <taxon>Pseudomonadota</taxon>
        <taxon>Gammaproteobacteria</taxon>
        <taxon>Cellvibrionales</taxon>
        <taxon>Spongiibacteraceae</taxon>
        <taxon>BD1-7 clade</taxon>
    </lineage>
</organism>
<reference evidence="1 2" key="1">
    <citation type="submission" date="2019-11" db="EMBL/GenBank/DDBJ databases">
        <authorList>
            <person name="Holert J."/>
        </authorList>
    </citation>
    <scope>NUCLEOTIDE SEQUENCE [LARGE SCALE GENOMIC DNA]</scope>
    <source>
        <strain evidence="1">BC5_2</strain>
    </source>
</reference>
<evidence type="ECO:0000313" key="2">
    <source>
        <dbReference type="Proteomes" id="UP000434580"/>
    </source>
</evidence>
<gene>
    <name evidence="1" type="ORF">DPBNPPHM_03728</name>
</gene>
<dbReference type="EMBL" id="CACSII010000007">
    <property type="protein sequence ID" value="CAA0099565.1"/>
    <property type="molecule type" value="Genomic_DNA"/>
</dbReference>
<sequence length="65" mass="6974">MATLWPLACDDYIVKLPDLGDLIGFMIGNSNPICGNPHNSVKLPTEANGSLRLSDPMKMKSLCGV</sequence>
<dbReference type="Proteomes" id="UP000434580">
    <property type="component" value="Unassembled WGS sequence"/>
</dbReference>
<name>A0A5S9P842_9GAMM</name>
<evidence type="ECO:0000313" key="1">
    <source>
        <dbReference type="EMBL" id="CAA0099565.1"/>
    </source>
</evidence>